<reference evidence="2" key="1">
    <citation type="submission" date="2023-06" db="EMBL/GenBank/DDBJ databases">
        <title>Genomic analysis of the entomopathogenic nematode Steinernema hermaphroditum.</title>
        <authorList>
            <person name="Schwarz E.M."/>
            <person name="Heppert J.K."/>
            <person name="Baniya A."/>
            <person name="Schwartz H.T."/>
            <person name="Tan C.-H."/>
            <person name="Antoshechkin I."/>
            <person name="Sternberg P.W."/>
            <person name="Goodrich-Blair H."/>
            <person name="Dillman A.R."/>
        </authorList>
    </citation>
    <scope>NUCLEOTIDE SEQUENCE</scope>
    <source>
        <strain evidence="2">PS9179</strain>
        <tissue evidence="2">Whole animal</tissue>
    </source>
</reference>
<proteinExistence type="predicted"/>
<dbReference type="AlphaFoldDB" id="A0AA39IFF6"/>
<evidence type="ECO:0000313" key="2">
    <source>
        <dbReference type="EMBL" id="KAK0422263.1"/>
    </source>
</evidence>
<gene>
    <name evidence="2" type="ORF">QR680_007471</name>
</gene>
<accession>A0AA39IFF6</accession>
<evidence type="ECO:0000313" key="3">
    <source>
        <dbReference type="Proteomes" id="UP001175271"/>
    </source>
</evidence>
<protein>
    <submittedName>
        <fullName evidence="2">Uncharacterized protein</fullName>
    </submittedName>
</protein>
<name>A0AA39IFF6_9BILA</name>
<dbReference type="EMBL" id="JAUCMV010000001">
    <property type="protein sequence ID" value="KAK0422263.1"/>
    <property type="molecule type" value="Genomic_DNA"/>
</dbReference>
<organism evidence="2 3">
    <name type="scientific">Steinernema hermaphroditum</name>
    <dbReference type="NCBI Taxonomy" id="289476"/>
    <lineage>
        <taxon>Eukaryota</taxon>
        <taxon>Metazoa</taxon>
        <taxon>Ecdysozoa</taxon>
        <taxon>Nematoda</taxon>
        <taxon>Chromadorea</taxon>
        <taxon>Rhabditida</taxon>
        <taxon>Tylenchina</taxon>
        <taxon>Panagrolaimomorpha</taxon>
        <taxon>Strongyloidoidea</taxon>
        <taxon>Steinernematidae</taxon>
        <taxon>Steinernema</taxon>
    </lineage>
</organism>
<evidence type="ECO:0000256" key="1">
    <source>
        <dbReference type="SAM" id="MobiDB-lite"/>
    </source>
</evidence>
<dbReference type="Proteomes" id="UP001175271">
    <property type="component" value="Unassembled WGS sequence"/>
</dbReference>
<comment type="caution">
    <text evidence="2">The sequence shown here is derived from an EMBL/GenBank/DDBJ whole genome shotgun (WGS) entry which is preliminary data.</text>
</comment>
<keyword evidence="3" id="KW-1185">Reference proteome</keyword>
<feature type="region of interest" description="Disordered" evidence="1">
    <location>
        <begin position="180"/>
        <end position="236"/>
    </location>
</feature>
<sequence>MSLEILERSPYGTPLLVRVDRFHFRKREDSVFYQCTAPQCKFRLLLMELESSFTPDFLEDSEHSHDFQFSITIHLEYGKTLVTRLWYFNQPEEVVFPQLMKKFLTRTIAPLIRHDSERVCCSLFKIVADGKRTTVEVATTRPVDGDEFVFFYRTTTAKREETSDTVVVFDRIVVQKKEEAHGEAMSQSSNSDATKRADQVFSSEHNQTTPEEPPPSPDSTPATLMLNYGTPAPSESGELSISDLYDYVRVMFPIAAKLISACLDSRERLLSRLREIAVLNRTDRIIGTLLIQSSDHIVRQTVTLEKMTLCSSNEEFYVPKNLCNATICRCKHHPYPLRPCPELFHFNYCKQCRRARKFHFYVKNCSGIPLEHIKLKAILLATKVDTFWKMENELGEIFKRFAFFLAEGNSDSHEERLSKKEVIEKDVRKLRTYRSLENLAPYGKDYGSGYGYGSPLSYSQGYGSPLSYGKGYGHPWYNGFSGKSLWGYGPHGFGHGYGFPAYGGYGHGYGYGGHALPAYGGYGYGHGF</sequence>